<dbReference type="EMBL" id="BAABAH010000009">
    <property type="protein sequence ID" value="GAA3823983.1"/>
    <property type="molecule type" value="Genomic_DNA"/>
</dbReference>
<feature type="signal peptide" evidence="2">
    <location>
        <begin position="1"/>
        <end position="23"/>
    </location>
</feature>
<feature type="chain" id="PRO_5045038497" description="CARDB domain-containing protein" evidence="2">
    <location>
        <begin position="24"/>
        <end position="849"/>
    </location>
</feature>
<evidence type="ECO:0000313" key="4">
    <source>
        <dbReference type="EMBL" id="GAA3823983.1"/>
    </source>
</evidence>
<organism evidence="4 5">
    <name type="scientific">Nocardioides panacisoli</name>
    <dbReference type="NCBI Taxonomy" id="627624"/>
    <lineage>
        <taxon>Bacteria</taxon>
        <taxon>Bacillati</taxon>
        <taxon>Actinomycetota</taxon>
        <taxon>Actinomycetes</taxon>
        <taxon>Propionibacteriales</taxon>
        <taxon>Nocardioidaceae</taxon>
        <taxon>Nocardioides</taxon>
    </lineage>
</organism>
<dbReference type="Proteomes" id="UP001501821">
    <property type="component" value="Unassembled WGS sequence"/>
</dbReference>
<reference evidence="5" key="1">
    <citation type="journal article" date="2019" name="Int. J. Syst. Evol. Microbiol.">
        <title>The Global Catalogue of Microorganisms (GCM) 10K type strain sequencing project: providing services to taxonomists for standard genome sequencing and annotation.</title>
        <authorList>
            <consortium name="The Broad Institute Genomics Platform"/>
            <consortium name="The Broad Institute Genome Sequencing Center for Infectious Disease"/>
            <person name="Wu L."/>
            <person name="Ma J."/>
        </authorList>
    </citation>
    <scope>NUCLEOTIDE SEQUENCE [LARGE SCALE GENOMIC DNA]</scope>
    <source>
        <strain evidence="5">JCM 16953</strain>
    </source>
</reference>
<proteinExistence type="predicted"/>
<dbReference type="Gene3D" id="2.60.40.10">
    <property type="entry name" value="Immunoglobulins"/>
    <property type="match status" value="1"/>
</dbReference>
<sequence length="849" mass="89808">MARSLRLLACAALAAALTVPAGAGASAEGHAKKADLVVASVRTPASVEAGTAAAVRVKVHNGGKAKASASVVRLALSTDRTAGGDTALKPTLAVPSLSPGGSWSGKVSVNVPASAGVGSYYVIACADAKRRVAETNEINNCKVSSSLAVSAPMTSHDLIDADVASGTLTEEQGLVYKVFSDFGDPRLPGKYAGATNGVEEGALPEAAESWDTLSPATQDTLRPFLIPAFYPGSHWTPATPGRAQEAGRDSLLDSPWCSGYGSIQPAFESWGHEDTTDGSFRVWWLKKYPGDETLAKHIADVLEKRILPELSDYMGHTIKPDGGSLCGGGSDAIDIALVDTSTAETFPDGGCDGDGTSTHMFWPRTKPAPWAGIDPYLAHEVLHMIQFGMPSASGCQASSWLREMTAEWIQDYATDPLYPVGLAPDDTEHLSSTLYFQRPDVSLDATKPAGHDYGSYLFPLFEARHGDVDFVRHVWENAGSLQPTEAVNAALPGDGFNAVWPEFALALWNQDPVHDFKDWDQLSEGARTVGTQGIAVGTHHPKVHVEHLATKYLALDFDKGVTEIEVTNDQAGEKDASLQAVIEYDDGSTKVVNLSDEPTTTICIDDGTKRVTSVVLIFGNANQTAPIDFAPTVEGKASCGCPDVAPKAASRAGATCTGNITFSWTEDTTDEKPEGVVGRTHETGGGTLGLAFESPTSSDPGTFWVDPASTYELHRTWHSESYRDCGTETGDVSDAGSGHFDDQQTFAVHDPDATGSDEVGVSLIFVLPVTATKHFASECTGQSSDEVTPDHWGVPGCPPKTGGNFWWKFDPVSPGSDDYRISCSGTVEWEDGLGKHVLTSTVSGTITLP</sequence>
<name>A0ABP7IPV5_9ACTN</name>
<feature type="compositionally biased region" description="Basic and acidic residues" evidence="1">
    <location>
        <begin position="670"/>
        <end position="682"/>
    </location>
</feature>
<comment type="caution">
    <text evidence="4">The sequence shown here is derived from an EMBL/GenBank/DDBJ whole genome shotgun (WGS) entry which is preliminary data.</text>
</comment>
<dbReference type="InterPro" id="IPR013783">
    <property type="entry name" value="Ig-like_fold"/>
</dbReference>
<feature type="domain" description="CARDB" evidence="3">
    <location>
        <begin position="34"/>
        <end position="142"/>
    </location>
</feature>
<evidence type="ECO:0000259" key="3">
    <source>
        <dbReference type="Pfam" id="PF07705"/>
    </source>
</evidence>
<dbReference type="Pfam" id="PF07705">
    <property type="entry name" value="CARDB"/>
    <property type="match status" value="1"/>
</dbReference>
<keyword evidence="2" id="KW-0732">Signal</keyword>
<evidence type="ECO:0000256" key="1">
    <source>
        <dbReference type="SAM" id="MobiDB-lite"/>
    </source>
</evidence>
<protein>
    <recommendedName>
        <fullName evidence="3">CARDB domain-containing protein</fullName>
    </recommendedName>
</protein>
<feature type="region of interest" description="Disordered" evidence="1">
    <location>
        <begin position="666"/>
        <end position="687"/>
    </location>
</feature>
<evidence type="ECO:0000256" key="2">
    <source>
        <dbReference type="SAM" id="SignalP"/>
    </source>
</evidence>
<keyword evidence="5" id="KW-1185">Reference proteome</keyword>
<dbReference type="InterPro" id="IPR011635">
    <property type="entry name" value="CARDB"/>
</dbReference>
<accession>A0ABP7IPV5</accession>
<dbReference type="RefSeq" id="WP_344776215.1">
    <property type="nucleotide sequence ID" value="NZ_BAABAH010000009.1"/>
</dbReference>
<gene>
    <name evidence="4" type="ORF">GCM10022242_26780</name>
</gene>
<evidence type="ECO:0000313" key="5">
    <source>
        <dbReference type="Proteomes" id="UP001501821"/>
    </source>
</evidence>